<keyword evidence="2" id="KW-1185">Reference proteome</keyword>
<name>A0A8J6HKD1_TENMO</name>
<gene>
    <name evidence="1" type="ORF">GEV33_007581</name>
</gene>
<organism evidence="1 2">
    <name type="scientific">Tenebrio molitor</name>
    <name type="common">Yellow mealworm beetle</name>
    <dbReference type="NCBI Taxonomy" id="7067"/>
    <lineage>
        <taxon>Eukaryota</taxon>
        <taxon>Metazoa</taxon>
        <taxon>Ecdysozoa</taxon>
        <taxon>Arthropoda</taxon>
        <taxon>Hexapoda</taxon>
        <taxon>Insecta</taxon>
        <taxon>Pterygota</taxon>
        <taxon>Neoptera</taxon>
        <taxon>Endopterygota</taxon>
        <taxon>Coleoptera</taxon>
        <taxon>Polyphaga</taxon>
        <taxon>Cucujiformia</taxon>
        <taxon>Tenebrionidae</taxon>
        <taxon>Tenebrio</taxon>
    </lineage>
</organism>
<dbReference type="AlphaFoldDB" id="A0A8J6HKD1"/>
<accession>A0A8J6HKD1</accession>
<comment type="caution">
    <text evidence="1">The sequence shown here is derived from an EMBL/GenBank/DDBJ whole genome shotgun (WGS) entry which is preliminary data.</text>
</comment>
<dbReference type="EMBL" id="JABDTM020023420">
    <property type="protein sequence ID" value="KAH0815208.1"/>
    <property type="molecule type" value="Genomic_DNA"/>
</dbReference>
<evidence type="ECO:0000313" key="2">
    <source>
        <dbReference type="Proteomes" id="UP000719412"/>
    </source>
</evidence>
<proteinExistence type="predicted"/>
<sequence length="698" mass="78645">MEKCWDANTGCNQFLTWRGAGQLYHYRAVIAEMMSDLISRPPTLSIRHLSSSRLDVCYDEIPKRARWLTLERDLVIRSTRNVRDPPKKLDGCQIGKLGGRLPWRDRPGANFSHHDTISGRFIKSPVELNGSRLGYNFKNNFPNCKCGHNKADGTDLSRHHNSSCPIVNLLKLKARDLSYGNCQFDPGARLIPPDTMYGILESITADYPIHTYNLWSTPFRFYYDNFNTCAVDLPLMMGVGVMATPGLIKGARGRFVKEGTWCTLRGMGKSPQEGGGRQSLTQLEKNIVDTGTLYLTVVSAWSHHHLRYAQRLLDPMDVARLNTPSGWSGCCEDDAPDPVHIYIRVIYPGTHLLGPPRDSPQDGWHRSPSLLFSGSVEEVVVRKLRPNNRGTDRVAGRDFPAATRPSVNRTRDCLTSLIEDFYTNRRIFSRKIFRTSRRHPIQMPPRRLSGTAHHHTELRLYTAGRFLPGILISAYTHSNLTPHWTIPPLGPGGDFGDDSHRNIQTGVIYRTGPADSIANVIYRGLEGVNIPHNSAPPGSDRGNKTLEKFPTNLCSKKHLILIWTRAPSGFHTTSSTDRSGTKERDEDERGRLAGTILDGDTKSVIGAQHLREGPSETSCTERTIIDSRVSTRKNKTIRCCSFYCDPLNCCRWVTNRRTLRLIPEEWDLDRRLWARCVGWILAGLNGSTRPEGNTKNKN</sequence>
<reference evidence="1" key="2">
    <citation type="submission" date="2021-08" db="EMBL/GenBank/DDBJ databases">
        <authorList>
            <person name="Eriksson T."/>
        </authorList>
    </citation>
    <scope>NUCLEOTIDE SEQUENCE</scope>
    <source>
        <strain evidence="1">Stoneville</strain>
        <tissue evidence="1">Whole head</tissue>
    </source>
</reference>
<evidence type="ECO:0000313" key="1">
    <source>
        <dbReference type="EMBL" id="KAH0815208.1"/>
    </source>
</evidence>
<dbReference type="Proteomes" id="UP000719412">
    <property type="component" value="Unassembled WGS sequence"/>
</dbReference>
<reference evidence="1" key="1">
    <citation type="journal article" date="2020" name="J Insects Food Feed">
        <title>The yellow mealworm (Tenebrio molitor) genome: a resource for the emerging insects as food and feed industry.</title>
        <authorList>
            <person name="Eriksson T."/>
            <person name="Andere A."/>
            <person name="Kelstrup H."/>
            <person name="Emery V."/>
            <person name="Picard C."/>
        </authorList>
    </citation>
    <scope>NUCLEOTIDE SEQUENCE</scope>
    <source>
        <strain evidence="1">Stoneville</strain>
        <tissue evidence="1">Whole head</tissue>
    </source>
</reference>
<protein>
    <submittedName>
        <fullName evidence="1">Uncharacterized protein</fullName>
    </submittedName>
</protein>